<organism evidence="8 9">
    <name type="scientific">Geothermobacter ehrlichii</name>
    <dbReference type="NCBI Taxonomy" id="213224"/>
    <lineage>
        <taxon>Bacteria</taxon>
        <taxon>Pseudomonadati</taxon>
        <taxon>Thermodesulfobacteriota</taxon>
        <taxon>Desulfuromonadia</taxon>
        <taxon>Desulfuromonadales</taxon>
        <taxon>Geothermobacteraceae</taxon>
        <taxon>Geothermobacter</taxon>
    </lineage>
</organism>
<dbReference type="Gene3D" id="2.40.40.10">
    <property type="entry name" value="RlpA-like domain"/>
    <property type="match status" value="1"/>
</dbReference>
<reference evidence="8 9" key="1">
    <citation type="submission" date="2019-07" db="EMBL/GenBank/DDBJ databases">
        <title>Genomic Encyclopedia of Type Strains, Phase IV (KMG-IV): sequencing the most valuable type-strain genomes for metagenomic binning, comparative biology and taxonomic classification.</title>
        <authorList>
            <person name="Goeker M."/>
        </authorList>
    </citation>
    <scope>NUCLEOTIDE SEQUENCE [LARGE SCALE GENOMIC DNA]</scope>
    <source>
        <strain evidence="8 9">SS015</strain>
    </source>
</reference>
<dbReference type="SUPFAM" id="SSF110997">
    <property type="entry name" value="Sporulation related repeat"/>
    <property type="match status" value="1"/>
</dbReference>
<evidence type="ECO:0000256" key="5">
    <source>
        <dbReference type="RuleBase" id="RU003495"/>
    </source>
</evidence>
<evidence type="ECO:0000256" key="6">
    <source>
        <dbReference type="SAM" id="SignalP"/>
    </source>
</evidence>
<evidence type="ECO:0000313" key="9">
    <source>
        <dbReference type="Proteomes" id="UP000324159"/>
    </source>
</evidence>
<dbReference type="GO" id="GO:0071555">
    <property type="term" value="P:cell wall organization"/>
    <property type="evidence" value="ECO:0007669"/>
    <property type="project" value="UniProtKB-KW"/>
</dbReference>
<evidence type="ECO:0000256" key="1">
    <source>
        <dbReference type="ARBA" id="ARBA00022729"/>
    </source>
</evidence>
<gene>
    <name evidence="4" type="primary">rlpA</name>
    <name evidence="8" type="ORF">EDC39_101175</name>
</gene>
<dbReference type="Gene3D" id="3.30.70.1070">
    <property type="entry name" value="Sporulation related repeat"/>
    <property type="match status" value="1"/>
</dbReference>
<feature type="chain" id="PRO_5023439110" description="Probable endolytic peptidoglycan transglycosylase RlpA" evidence="6">
    <location>
        <begin position="23"/>
        <end position="248"/>
    </location>
</feature>
<dbReference type="SUPFAM" id="SSF50685">
    <property type="entry name" value="Barwin-like endoglucanases"/>
    <property type="match status" value="1"/>
</dbReference>
<dbReference type="Proteomes" id="UP000324159">
    <property type="component" value="Unassembled WGS sequence"/>
</dbReference>
<keyword evidence="9" id="KW-1185">Reference proteome</keyword>
<dbReference type="Pfam" id="PF05036">
    <property type="entry name" value="SPOR"/>
    <property type="match status" value="1"/>
</dbReference>
<keyword evidence="2 4" id="KW-0456">Lyase</keyword>
<keyword evidence="4" id="KW-0564">Palmitate</keyword>
<dbReference type="OrthoDB" id="9779128at2"/>
<dbReference type="RefSeq" id="WP_148894207.1">
    <property type="nucleotide sequence ID" value="NZ_VNIB01000001.1"/>
</dbReference>
<keyword evidence="4" id="KW-1003">Cell membrane</keyword>
<dbReference type="HAMAP" id="MF_02071">
    <property type="entry name" value="RlpA"/>
    <property type="match status" value="1"/>
</dbReference>
<evidence type="ECO:0000259" key="7">
    <source>
        <dbReference type="PROSITE" id="PS51724"/>
    </source>
</evidence>
<dbReference type="PANTHER" id="PTHR34183">
    <property type="entry name" value="ENDOLYTIC PEPTIDOGLYCAN TRANSGLYCOSYLASE RLPA"/>
    <property type="match status" value="1"/>
</dbReference>
<keyword evidence="3 4" id="KW-0961">Cell wall biogenesis/degradation</keyword>
<dbReference type="AlphaFoldDB" id="A0A5D3WNC8"/>
<sequence length="248" mass="27441">MRLFIFCCLLCTLLLTACGGPAYRTRVLDTPESRRLKGYERPYMVNGRRYDPLPDHRGFVQEGIASWYGRKFHGRKTSNGEIYDMYAMTAAHKTLPLGVYVRVTNRRNGRQAVVRINDRGPFVAGRIIDLSYAAARQLDIVETGTAPVRIEALGYRADGRDGYRQPKSYDAGVFAVQVGAFSLADNAYRLAARLRGLFGTASVAEGVVAGRRFFRVRVGRFVSLAAAEKVRAELAAGDFAGAFVVSLQ</sequence>
<dbReference type="Pfam" id="PF03330">
    <property type="entry name" value="DPBB_1"/>
    <property type="match status" value="1"/>
</dbReference>
<dbReference type="GO" id="GO:0042834">
    <property type="term" value="F:peptidoglycan binding"/>
    <property type="evidence" value="ECO:0007669"/>
    <property type="project" value="InterPro"/>
</dbReference>
<comment type="subcellular location">
    <subcellularLocation>
        <location evidence="4">Cell membrane</location>
        <topology evidence="4">Lipid-anchor</topology>
    </subcellularLocation>
</comment>
<dbReference type="InterPro" id="IPR036908">
    <property type="entry name" value="RlpA-like_sf"/>
</dbReference>
<dbReference type="GO" id="GO:0008932">
    <property type="term" value="F:lytic endotransglycosylase activity"/>
    <property type="evidence" value="ECO:0007669"/>
    <property type="project" value="UniProtKB-UniRule"/>
</dbReference>
<dbReference type="InterPro" id="IPR036680">
    <property type="entry name" value="SPOR-like_sf"/>
</dbReference>
<comment type="caution">
    <text evidence="8">The sequence shown here is derived from an EMBL/GenBank/DDBJ whole genome shotgun (WGS) entry which is preliminary data.</text>
</comment>
<dbReference type="PANTHER" id="PTHR34183:SF1">
    <property type="entry name" value="ENDOLYTIC PEPTIDOGLYCAN TRANSGLYCOSYLASE RLPA"/>
    <property type="match status" value="1"/>
</dbReference>
<evidence type="ECO:0000256" key="2">
    <source>
        <dbReference type="ARBA" id="ARBA00023239"/>
    </source>
</evidence>
<dbReference type="EMBL" id="VNIB01000001">
    <property type="protein sequence ID" value="TYP00015.1"/>
    <property type="molecule type" value="Genomic_DNA"/>
</dbReference>
<accession>A0A5D3WNC8</accession>
<evidence type="ECO:0000256" key="3">
    <source>
        <dbReference type="ARBA" id="ARBA00023316"/>
    </source>
</evidence>
<dbReference type="NCBIfam" id="TIGR00413">
    <property type="entry name" value="rlpA"/>
    <property type="match status" value="1"/>
</dbReference>
<keyword evidence="4" id="KW-0472">Membrane</keyword>
<protein>
    <recommendedName>
        <fullName evidence="4">Probable endolytic peptidoglycan transglycosylase RlpA</fullName>
        <ecNumber evidence="4">4.2.2.-</ecNumber>
    </recommendedName>
</protein>
<dbReference type="InterPro" id="IPR007730">
    <property type="entry name" value="SPOR-like_dom"/>
</dbReference>
<feature type="signal peptide" evidence="6">
    <location>
        <begin position="1"/>
        <end position="22"/>
    </location>
</feature>
<dbReference type="GO" id="GO:0005886">
    <property type="term" value="C:plasma membrane"/>
    <property type="evidence" value="ECO:0007669"/>
    <property type="project" value="UniProtKB-SubCell"/>
</dbReference>
<dbReference type="CDD" id="cd22268">
    <property type="entry name" value="DPBB_RlpA-like"/>
    <property type="match status" value="1"/>
</dbReference>
<evidence type="ECO:0000256" key="4">
    <source>
        <dbReference type="HAMAP-Rule" id="MF_02071"/>
    </source>
</evidence>
<name>A0A5D3WNC8_9BACT</name>
<proteinExistence type="inferred from homology"/>
<feature type="domain" description="SPOR" evidence="7">
    <location>
        <begin position="168"/>
        <end position="247"/>
    </location>
</feature>
<dbReference type="InterPro" id="IPR034718">
    <property type="entry name" value="RlpA"/>
</dbReference>
<comment type="function">
    <text evidence="4">Lytic transglycosylase with a strong preference for naked glycan strands that lack stem peptides.</text>
</comment>
<keyword evidence="4 8" id="KW-0449">Lipoprotein</keyword>
<dbReference type="PROSITE" id="PS51257">
    <property type="entry name" value="PROKAR_LIPOPROTEIN"/>
    <property type="match status" value="1"/>
</dbReference>
<evidence type="ECO:0000313" key="8">
    <source>
        <dbReference type="EMBL" id="TYP00015.1"/>
    </source>
</evidence>
<dbReference type="InterPro" id="IPR009009">
    <property type="entry name" value="RlpA-like_DPBB"/>
</dbReference>
<keyword evidence="1 6" id="KW-0732">Signal</keyword>
<dbReference type="EC" id="4.2.2.-" evidence="4"/>
<dbReference type="PROSITE" id="PS51724">
    <property type="entry name" value="SPOR"/>
    <property type="match status" value="1"/>
</dbReference>
<dbReference type="InterPro" id="IPR012997">
    <property type="entry name" value="RplA"/>
</dbReference>
<comment type="similarity">
    <text evidence="4 5">Belongs to the RlpA family.</text>
</comment>
<dbReference type="FunFam" id="2.40.40.10:FF:000003">
    <property type="entry name" value="Endolytic peptidoglycan transglycosylase RlpA"/>
    <property type="match status" value="1"/>
</dbReference>
<dbReference type="GO" id="GO:0000270">
    <property type="term" value="P:peptidoglycan metabolic process"/>
    <property type="evidence" value="ECO:0007669"/>
    <property type="project" value="UniProtKB-UniRule"/>
</dbReference>